<organism evidence="1 2">
    <name type="scientific">Desulfonema ishimotonii</name>
    <dbReference type="NCBI Taxonomy" id="45657"/>
    <lineage>
        <taxon>Bacteria</taxon>
        <taxon>Pseudomonadati</taxon>
        <taxon>Thermodesulfobacteriota</taxon>
        <taxon>Desulfobacteria</taxon>
        <taxon>Desulfobacterales</taxon>
        <taxon>Desulfococcaceae</taxon>
        <taxon>Desulfonema</taxon>
    </lineage>
</organism>
<keyword evidence="2" id="KW-1185">Reference proteome</keyword>
<evidence type="ECO:0000313" key="2">
    <source>
        <dbReference type="Proteomes" id="UP000288096"/>
    </source>
</evidence>
<name>A0A401FUF5_9BACT</name>
<protein>
    <submittedName>
        <fullName evidence="1">Uncharacterized protein</fullName>
    </submittedName>
</protein>
<proteinExistence type="predicted"/>
<dbReference type="Proteomes" id="UP000288096">
    <property type="component" value="Unassembled WGS sequence"/>
</dbReference>
<dbReference type="EMBL" id="BEXT01000001">
    <property type="protein sequence ID" value="GBC60593.1"/>
    <property type="molecule type" value="Genomic_DNA"/>
</dbReference>
<reference evidence="2" key="1">
    <citation type="submission" date="2017-11" db="EMBL/GenBank/DDBJ databases">
        <authorList>
            <person name="Watanabe M."/>
            <person name="Kojima H."/>
        </authorList>
    </citation>
    <scope>NUCLEOTIDE SEQUENCE [LARGE SCALE GENOMIC DNA]</scope>
    <source>
        <strain evidence="2">Tokyo 01</strain>
    </source>
</reference>
<dbReference type="AlphaFoldDB" id="A0A401FUF5"/>
<evidence type="ECO:0000313" key="1">
    <source>
        <dbReference type="EMBL" id="GBC60593.1"/>
    </source>
</evidence>
<accession>A0A401FUF5</accession>
<comment type="caution">
    <text evidence="1">The sequence shown here is derived from an EMBL/GenBank/DDBJ whole genome shotgun (WGS) entry which is preliminary data.</text>
</comment>
<sequence length="128" mass="14419">MNQWIPFEKGEYIVVQALLVSPDASAVAFEKAMIEISLDGEGQKHLKGTGMLRPFLMVSLYEEEDDIDLLLDLGGKFKYRLRKPDLRAGKVFAPDTSAVVQFYPSAPWEPVSEAEFGELVNHLNFIEN</sequence>
<reference evidence="2" key="2">
    <citation type="submission" date="2019-01" db="EMBL/GenBank/DDBJ databases">
        <title>Genome sequence of Desulfonema ishimotonii strain Tokyo 01.</title>
        <authorList>
            <person name="Fukui M."/>
        </authorList>
    </citation>
    <scope>NUCLEOTIDE SEQUENCE [LARGE SCALE GENOMIC DNA]</scope>
    <source>
        <strain evidence="2">Tokyo 01</strain>
    </source>
</reference>
<dbReference type="RefSeq" id="WP_124327988.1">
    <property type="nucleotide sequence ID" value="NZ_BEXT01000001.1"/>
</dbReference>
<dbReference type="OrthoDB" id="5517342at2"/>
<gene>
    <name evidence="1" type="ORF">DENIS_1550</name>
</gene>